<dbReference type="PANTHER" id="PTHR42999:SF1">
    <property type="entry name" value="PENTAPEPTIDE REPEAT-CONTAINING PROTEIN"/>
    <property type="match status" value="1"/>
</dbReference>
<name>A0A3B7RF37_9BACT</name>
<dbReference type="Gene3D" id="2.160.20.80">
    <property type="entry name" value="E3 ubiquitin-protein ligase SopA"/>
    <property type="match status" value="1"/>
</dbReference>
<evidence type="ECO:0000313" key="2">
    <source>
        <dbReference type="Proteomes" id="UP000262802"/>
    </source>
</evidence>
<dbReference type="Pfam" id="PF13599">
    <property type="entry name" value="Pentapeptide_4"/>
    <property type="match status" value="1"/>
</dbReference>
<dbReference type="Pfam" id="PF00805">
    <property type="entry name" value="Pentapeptide"/>
    <property type="match status" value="1"/>
</dbReference>
<dbReference type="AlphaFoldDB" id="A0A3B7RF37"/>
<proteinExistence type="predicted"/>
<reference evidence="1 2" key="1">
    <citation type="submission" date="2018-09" db="EMBL/GenBank/DDBJ databases">
        <title>Hymenobacter medium sp. nov., isolated from R2A medium.</title>
        <authorList>
            <person name="Yingchao G."/>
        </authorList>
    </citation>
    <scope>NUCLEOTIDE SEQUENCE [LARGE SCALE GENOMIC DNA]</scope>
    <source>
        <strain evidence="2">sh-6</strain>
    </source>
</reference>
<sequence>MPWAAGLRFLAEALRFVGYLAASVPACSAPTPIPASVVKARRSAPVLRKPSVFPVENVFERWDAAHLAAYPHELEQCRFVSCDFSGANLNNLLFIDCLFERCNLASASLANTGLQNVAFSECKLSGVQFAVCREMLFGVHFERCQLHYASFAGKRMPRTRFEHCTLHDADFTNTDLTEAVFQECSLAGTVFEHTQLAGADFTTAANFIIDPTLNYLRKARFSTAGLPGLVSQLGIVIED</sequence>
<dbReference type="EMBL" id="CP032317">
    <property type="protein sequence ID" value="AYA37866.1"/>
    <property type="molecule type" value="Genomic_DNA"/>
</dbReference>
<dbReference type="SUPFAM" id="SSF141571">
    <property type="entry name" value="Pentapeptide repeat-like"/>
    <property type="match status" value="1"/>
</dbReference>
<evidence type="ECO:0000313" key="1">
    <source>
        <dbReference type="EMBL" id="AYA37866.1"/>
    </source>
</evidence>
<dbReference type="OrthoDB" id="67652at2"/>
<organism evidence="1 2">
    <name type="scientific">Hymenobacter oligotrophus</name>
    <dbReference type="NCBI Taxonomy" id="2319843"/>
    <lineage>
        <taxon>Bacteria</taxon>
        <taxon>Pseudomonadati</taxon>
        <taxon>Bacteroidota</taxon>
        <taxon>Cytophagia</taxon>
        <taxon>Cytophagales</taxon>
        <taxon>Hymenobacteraceae</taxon>
        <taxon>Hymenobacter</taxon>
    </lineage>
</organism>
<dbReference type="PANTHER" id="PTHR42999">
    <property type="entry name" value="ANTIBIOTIC RESISTANCE PROTEIN MCBG"/>
    <property type="match status" value="1"/>
</dbReference>
<dbReference type="KEGG" id="hyh:D3Y59_12925"/>
<dbReference type="Proteomes" id="UP000262802">
    <property type="component" value="Chromosome"/>
</dbReference>
<dbReference type="InterPro" id="IPR001646">
    <property type="entry name" value="5peptide_repeat"/>
</dbReference>
<accession>A0A3B7RF37</accession>
<gene>
    <name evidence="1" type="ORF">D3Y59_12925</name>
</gene>
<keyword evidence="2" id="KW-1185">Reference proteome</keyword>
<protein>
    <submittedName>
        <fullName evidence="1">Pentapeptide repeat-containing protein</fullName>
    </submittedName>
</protein>
<dbReference type="InterPro" id="IPR052949">
    <property type="entry name" value="PA_immunity-related"/>
</dbReference>